<feature type="region of interest" description="Disordered" evidence="1">
    <location>
        <begin position="144"/>
        <end position="213"/>
    </location>
</feature>
<dbReference type="InterPro" id="IPR055849">
    <property type="entry name" value="DUF7426"/>
</dbReference>
<evidence type="ECO:0000313" key="4">
    <source>
        <dbReference type="Proteomes" id="UP000221715"/>
    </source>
</evidence>
<feature type="compositionally biased region" description="Low complexity" evidence="1">
    <location>
        <begin position="186"/>
        <end position="199"/>
    </location>
</feature>
<dbReference type="Pfam" id="PF24201">
    <property type="entry name" value="DUF7426"/>
    <property type="match status" value="1"/>
</dbReference>
<evidence type="ECO:0000313" key="3">
    <source>
        <dbReference type="EMBL" id="ALY07650.1"/>
    </source>
</evidence>
<dbReference type="RefSeq" id="YP_010654876.1">
    <property type="nucleotide sequence ID" value="NC_070817.1"/>
</dbReference>
<dbReference type="GeneID" id="77930730"/>
<keyword evidence="4" id="KW-1185">Reference proteome</keyword>
<name>A0A0U4JU70_9CAUD</name>
<dbReference type="EMBL" id="KU252585">
    <property type="protein sequence ID" value="ALY07650.1"/>
    <property type="molecule type" value="Genomic_DNA"/>
</dbReference>
<accession>A0A0U4JU70</accession>
<feature type="domain" description="DUF7426" evidence="2">
    <location>
        <begin position="4"/>
        <end position="178"/>
    </location>
</feature>
<gene>
    <name evidence="3" type="primary">16</name>
    <name evidence="3" type="ORF">PBI_HOWE_16</name>
</gene>
<feature type="compositionally biased region" description="Basic residues" evidence="1">
    <location>
        <begin position="170"/>
        <end position="185"/>
    </location>
</feature>
<proteinExistence type="predicted"/>
<reference evidence="3 4" key="1">
    <citation type="submission" date="2015-12" db="EMBL/GenBank/DDBJ databases">
        <authorList>
            <person name="Pope W.H."/>
            <person name="Montgomery M.T."/>
            <person name="Garlena R.A."/>
            <person name="Russell D.A."/>
            <person name="Jacobs-Sera D."/>
            <person name="Hendrix R.W."/>
            <person name="Hatfull G.F."/>
        </authorList>
    </citation>
    <scope>NUCLEOTIDE SEQUENCE [LARGE SCALE GENOMIC DNA]</scope>
</reference>
<dbReference type="KEGG" id="vg:77930730"/>
<protein>
    <submittedName>
        <fullName evidence="3">Tail assembly chaperone</fullName>
    </submittedName>
</protein>
<dbReference type="Proteomes" id="UP000221715">
    <property type="component" value="Genome"/>
</dbReference>
<evidence type="ECO:0000256" key="1">
    <source>
        <dbReference type="SAM" id="MobiDB-lite"/>
    </source>
</evidence>
<sequence length="307" mass="33676">MGFQDLSEFFTPGLQLPIRGKTYTIPAVNAADGLRLRLLFSDPTVSLTDEGELKEIMTLLGAEWVSKVETVNLTDPNTGVLMIDDETGKVMTAEVDRGSYQGGVYQEMADDGLSWDEIMHAGRTAMLNAGMGRTVAEVHWQTGLADDASGNPLPPKPGAAEQPVEFPNRAAKRAAKKTAPKKAAAKKATSSKAATGSSTRARKRTAKTTRAAGDYDPVTGMRDWYAQSATTTAAPAEARVTWPEILEQWVSVTHDLHEVYGIDVESGILRERTWKWFEDKITDLLLRGPRLSVWMNVKTRIVQEPRS</sequence>
<organism evidence="3 4">
    <name type="scientific">Gordonia phage Howe</name>
    <dbReference type="NCBI Taxonomy" id="1777061"/>
    <lineage>
        <taxon>Viruses</taxon>
        <taxon>Duplodnaviria</taxon>
        <taxon>Heunggongvirae</taxon>
        <taxon>Uroviricota</taxon>
        <taxon>Caudoviricetes</taxon>
        <taxon>Howevirus</taxon>
        <taxon>Howevirus howe</taxon>
    </lineage>
</organism>
<evidence type="ECO:0000259" key="2">
    <source>
        <dbReference type="Pfam" id="PF24201"/>
    </source>
</evidence>